<keyword evidence="3 6" id="KW-0808">Transferase</keyword>
<dbReference type="HAMAP" id="MF_00065">
    <property type="entry name" value="Adenylyl_sulf_kinase"/>
    <property type="match status" value="1"/>
</dbReference>
<dbReference type="GO" id="GO:0004020">
    <property type="term" value="F:adenylylsulfate kinase activity"/>
    <property type="evidence" value="ECO:0007669"/>
    <property type="project" value="UniProtKB-UniRule"/>
</dbReference>
<dbReference type="EMBL" id="FNCJ01000008">
    <property type="protein sequence ID" value="SDH28187.1"/>
    <property type="molecule type" value="Genomic_DNA"/>
</dbReference>
<dbReference type="GO" id="GO:0005524">
    <property type="term" value="F:ATP binding"/>
    <property type="evidence" value="ECO:0007669"/>
    <property type="project" value="UniProtKB-UniRule"/>
</dbReference>
<comment type="catalytic activity">
    <reaction evidence="1 6 7">
        <text>adenosine 5'-phosphosulfate + ATP = 3'-phosphoadenylyl sulfate + ADP + H(+)</text>
        <dbReference type="Rhea" id="RHEA:24152"/>
        <dbReference type="ChEBI" id="CHEBI:15378"/>
        <dbReference type="ChEBI" id="CHEBI:30616"/>
        <dbReference type="ChEBI" id="CHEBI:58243"/>
        <dbReference type="ChEBI" id="CHEBI:58339"/>
        <dbReference type="ChEBI" id="CHEBI:456216"/>
        <dbReference type="EC" id="2.7.1.25"/>
    </reaction>
</comment>
<dbReference type="EC" id="2.7.1.25" evidence="2 6"/>
<comment type="similarity">
    <text evidence="6 7">Belongs to the APS kinase family.</text>
</comment>
<feature type="binding site" evidence="6">
    <location>
        <begin position="20"/>
        <end position="27"/>
    </location>
    <ligand>
        <name>ATP</name>
        <dbReference type="ChEBI" id="CHEBI:30616"/>
    </ligand>
</feature>
<dbReference type="GO" id="GO:0005737">
    <property type="term" value="C:cytoplasm"/>
    <property type="evidence" value="ECO:0007669"/>
    <property type="project" value="TreeGrafter"/>
</dbReference>
<feature type="active site" description="Phosphoserine intermediate" evidence="6">
    <location>
        <position position="94"/>
    </location>
</feature>
<dbReference type="NCBIfam" id="NF003013">
    <property type="entry name" value="PRK03846.1"/>
    <property type="match status" value="1"/>
</dbReference>
<evidence type="ECO:0000256" key="3">
    <source>
        <dbReference type="ARBA" id="ARBA00022679"/>
    </source>
</evidence>
<dbReference type="InterPro" id="IPR059117">
    <property type="entry name" value="APS_kinase_dom"/>
</dbReference>
<evidence type="ECO:0000259" key="8">
    <source>
        <dbReference type="Pfam" id="PF01583"/>
    </source>
</evidence>
<dbReference type="UniPathway" id="UPA00140">
    <property type="reaction ID" value="UER00205"/>
</dbReference>
<dbReference type="SUPFAM" id="SSF52540">
    <property type="entry name" value="P-loop containing nucleoside triphosphate hydrolases"/>
    <property type="match status" value="1"/>
</dbReference>
<evidence type="ECO:0000256" key="7">
    <source>
        <dbReference type="RuleBase" id="RU004347"/>
    </source>
</evidence>
<dbReference type="GO" id="GO:0010134">
    <property type="term" value="P:sulfate assimilation via adenylyl sulfate reduction"/>
    <property type="evidence" value="ECO:0007669"/>
    <property type="project" value="TreeGrafter"/>
</dbReference>
<evidence type="ECO:0000313" key="9">
    <source>
        <dbReference type="EMBL" id="SDH28187.1"/>
    </source>
</evidence>
<keyword evidence="5 6" id="KW-0067">ATP-binding</keyword>
<protein>
    <recommendedName>
        <fullName evidence="2 6">Adenylyl-sulfate kinase</fullName>
        <ecNumber evidence="2 6">2.7.1.25</ecNumber>
    </recommendedName>
    <alternativeName>
        <fullName evidence="6">APS kinase</fullName>
    </alternativeName>
    <alternativeName>
        <fullName evidence="6">ATP adenosine-5'-phosphosulfate 3'-phosphotransferase</fullName>
    </alternativeName>
    <alternativeName>
        <fullName evidence="6">Adenosine-5'-phosphosulfate kinase</fullName>
    </alternativeName>
</protein>
<dbReference type="CDD" id="cd02027">
    <property type="entry name" value="APSK"/>
    <property type="match status" value="1"/>
</dbReference>
<dbReference type="Gene3D" id="3.40.50.300">
    <property type="entry name" value="P-loop containing nucleotide triphosphate hydrolases"/>
    <property type="match status" value="1"/>
</dbReference>
<dbReference type="GO" id="GO:0019379">
    <property type="term" value="P:sulfate assimilation, phosphoadenylyl sulfate reduction by phosphoadenylyl-sulfate reductase (thioredoxin)"/>
    <property type="evidence" value="ECO:0007669"/>
    <property type="project" value="TreeGrafter"/>
</dbReference>
<organism evidence="9 10">
    <name type="scientific">Paraburkholderia phenazinium</name>
    <dbReference type="NCBI Taxonomy" id="60549"/>
    <lineage>
        <taxon>Bacteria</taxon>
        <taxon>Pseudomonadati</taxon>
        <taxon>Pseudomonadota</taxon>
        <taxon>Betaproteobacteria</taxon>
        <taxon>Burkholderiales</taxon>
        <taxon>Burkholderiaceae</taxon>
        <taxon>Paraburkholderia</taxon>
    </lineage>
</organism>
<dbReference type="RefSeq" id="WP_175772962.1">
    <property type="nucleotide sequence ID" value="NZ_CADERL010000027.1"/>
</dbReference>
<dbReference type="Pfam" id="PF01583">
    <property type="entry name" value="APS_kinase"/>
    <property type="match status" value="1"/>
</dbReference>
<dbReference type="AlphaFoldDB" id="A0A1G8B4R8"/>
<dbReference type="GO" id="GO:0004781">
    <property type="term" value="F:sulfate adenylyltransferase (ATP) activity"/>
    <property type="evidence" value="ECO:0007669"/>
    <property type="project" value="TreeGrafter"/>
</dbReference>
<dbReference type="InterPro" id="IPR050512">
    <property type="entry name" value="Sulf_AdTrans/APS_kinase"/>
</dbReference>
<keyword evidence="4 6" id="KW-0547">Nucleotide-binding</keyword>
<evidence type="ECO:0000313" key="10">
    <source>
        <dbReference type="Proteomes" id="UP000199706"/>
    </source>
</evidence>
<comment type="function">
    <text evidence="6 7">Catalyzes the synthesis of activated sulfate.</text>
</comment>
<accession>A0A1G8B4R8</accession>
<dbReference type="GO" id="GO:0070814">
    <property type="term" value="P:hydrogen sulfide biosynthetic process"/>
    <property type="evidence" value="ECO:0007669"/>
    <property type="project" value="UniProtKB-UniRule"/>
</dbReference>
<evidence type="ECO:0000256" key="5">
    <source>
        <dbReference type="ARBA" id="ARBA00022840"/>
    </source>
</evidence>
<proteinExistence type="inferred from homology"/>
<gene>
    <name evidence="6" type="primary">cysC</name>
    <name evidence="9" type="ORF">SAMN05216466_108235</name>
</gene>
<dbReference type="InterPro" id="IPR002891">
    <property type="entry name" value="APS"/>
</dbReference>
<reference evidence="9 10" key="1">
    <citation type="submission" date="2016-10" db="EMBL/GenBank/DDBJ databases">
        <authorList>
            <person name="de Groot N.N."/>
        </authorList>
    </citation>
    <scope>NUCLEOTIDE SEQUENCE [LARGE SCALE GENOMIC DNA]</scope>
    <source>
        <strain evidence="9 10">LMG 2247</strain>
    </source>
</reference>
<name>A0A1G8B4R8_9BURK</name>
<comment type="pathway">
    <text evidence="6 7">Sulfur metabolism; hydrogen sulfide biosynthesis; sulfite from sulfate: step 2/3.</text>
</comment>
<sequence>MEANDGLMPADIAPVIWMTGLPGAGKSTIAQALQAQLLSEGAKVVVLDGDALRTGLCSDLGFSDLDRIENVRRIAHVAKLFQQTGHVVVVATISPLATQREMARAIVGDGFLETFISASADVCSQRDPKGMYAQARIGKIAQFTGVSSRYEAPANPDLVIETSHCRVESAVATIILRLGKSVRTGGIKSTGRRLGA</sequence>
<evidence type="ECO:0000256" key="6">
    <source>
        <dbReference type="HAMAP-Rule" id="MF_00065"/>
    </source>
</evidence>
<dbReference type="Proteomes" id="UP000199706">
    <property type="component" value="Unassembled WGS sequence"/>
</dbReference>
<dbReference type="PANTHER" id="PTHR42700:SF1">
    <property type="entry name" value="SULFATE ADENYLYLTRANSFERASE"/>
    <property type="match status" value="1"/>
</dbReference>
<evidence type="ECO:0000256" key="2">
    <source>
        <dbReference type="ARBA" id="ARBA00012121"/>
    </source>
</evidence>
<keyword evidence="6" id="KW-0597">Phosphoprotein</keyword>
<dbReference type="PANTHER" id="PTHR42700">
    <property type="entry name" value="SULFATE ADENYLYLTRANSFERASE"/>
    <property type="match status" value="1"/>
</dbReference>
<keyword evidence="6 7" id="KW-0418">Kinase</keyword>
<feature type="domain" description="APS kinase" evidence="8">
    <location>
        <begin position="15"/>
        <end position="161"/>
    </location>
</feature>
<dbReference type="InterPro" id="IPR027417">
    <property type="entry name" value="P-loop_NTPase"/>
</dbReference>
<evidence type="ECO:0000256" key="4">
    <source>
        <dbReference type="ARBA" id="ARBA00022741"/>
    </source>
</evidence>
<dbReference type="NCBIfam" id="TIGR00455">
    <property type="entry name" value="apsK"/>
    <property type="match status" value="1"/>
</dbReference>
<evidence type="ECO:0000256" key="1">
    <source>
        <dbReference type="ARBA" id="ARBA00001823"/>
    </source>
</evidence>